<dbReference type="InterPro" id="IPR019786">
    <property type="entry name" value="Zinc_finger_PHD-type_CS"/>
</dbReference>
<organism evidence="4 5">
    <name type="scientific">Nesidiocoris tenuis</name>
    <dbReference type="NCBI Taxonomy" id="355587"/>
    <lineage>
        <taxon>Eukaryota</taxon>
        <taxon>Metazoa</taxon>
        <taxon>Ecdysozoa</taxon>
        <taxon>Arthropoda</taxon>
        <taxon>Hexapoda</taxon>
        <taxon>Insecta</taxon>
        <taxon>Pterygota</taxon>
        <taxon>Neoptera</taxon>
        <taxon>Paraneoptera</taxon>
        <taxon>Hemiptera</taxon>
        <taxon>Heteroptera</taxon>
        <taxon>Panheteroptera</taxon>
        <taxon>Cimicomorpha</taxon>
        <taxon>Miridae</taxon>
        <taxon>Dicyphina</taxon>
        <taxon>Nesidiocoris</taxon>
    </lineage>
</organism>
<keyword evidence="1" id="KW-0479">Metal-binding</keyword>
<evidence type="ECO:0000256" key="1">
    <source>
        <dbReference type="ARBA" id="ARBA00022723"/>
    </source>
</evidence>
<dbReference type="SUPFAM" id="SSF57903">
    <property type="entry name" value="FYVE/PHD zinc finger"/>
    <property type="match status" value="1"/>
</dbReference>
<dbReference type="AlphaFoldDB" id="A0A6H5HPP8"/>
<accession>A0A6H5HPP8</accession>
<sequence length="76" mass="8728">MQCAKCDLSDPPVDPVKCATCSQRFHAACTRLESIDKWTKMNLERRECWKCDLCRHIPDPARTQLSELKPDTPVPL</sequence>
<feature type="non-terminal residue" evidence="4">
    <location>
        <position position="76"/>
    </location>
</feature>
<evidence type="ECO:0000313" key="4">
    <source>
        <dbReference type="EMBL" id="CAB0020480.1"/>
    </source>
</evidence>
<keyword evidence="2" id="KW-0863">Zinc-finger</keyword>
<evidence type="ECO:0000256" key="2">
    <source>
        <dbReference type="ARBA" id="ARBA00022771"/>
    </source>
</evidence>
<evidence type="ECO:0000313" key="5">
    <source>
        <dbReference type="Proteomes" id="UP000479000"/>
    </source>
</evidence>
<evidence type="ECO:0000256" key="3">
    <source>
        <dbReference type="ARBA" id="ARBA00022833"/>
    </source>
</evidence>
<protein>
    <recommendedName>
        <fullName evidence="6">PHD-type domain-containing protein</fullName>
    </recommendedName>
</protein>
<keyword evidence="3" id="KW-0862">Zinc</keyword>
<dbReference type="PROSITE" id="PS01359">
    <property type="entry name" value="ZF_PHD_1"/>
    <property type="match status" value="1"/>
</dbReference>
<proteinExistence type="predicted"/>
<dbReference type="OrthoDB" id="8041145at2759"/>
<name>A0A6H5HPP8_9HEMI</name>
<dbReference type="Proteomes" id="UP000479000">
    <property type="component" value="Unassembled WGS sequence"/>
</dbReference>
<dbReference type="GO" id="GO:0008270">
    <property type="term" value="F:zinc ion binding"/>
    <property type="evidence" value="ECO:0007669"/>
    <property type="project" value="UniProtKB-KW"/>
</dbReference>
<reference evidence="4 5" key="1">
    <citation type="submission" date="2020-02" db="EMBL/GenBank/DDBJ databases">
        <authorList>
            <person name="Ferguson B K."/>
        </authorList>
    </citation>
    <scope>NUCLEOTIDE SEQUENCE [LARGE SCALE GENOMIC DNA]</scope>
</reference>
<evidence type="ECO:0008006" key="6">
    <source>
        <dbReference type="Google" id="ProtNLM"/>
    </source>
</evidence>
<gene>
    <name evidence="4" type="ORF">NTEN_LOCUS24054</name>
</gene>
<dbReference type="InterPro" id="IPR011011">
    <property type="entry name" value="Znf_FYVE_PHD"/>
</dbReference>
<dbReference type="EMBL" id="CADCXU010035361">
    <property type="protein sequence ID" value="CAB0020480.1"/>
    <property type="molecule type" value="Genomic_DNA"/>
</dbReference>
<keyword evidence="5" id="KW-1185">Reference proteome</keyword>